<dbReference type="AlphaFoldDB" id="A0A2A6C0P5"/>
<feature type="region of interest" description="Disordered" evidence="1">
    <location>
        <begin position="62"/>
        <end position="137"/>
    </location>
</feature>
<keyword evidence="4" id="KW-1185">Reference proteome</keyword>
<reference evidence="4" key="1">
    <citation type="journal article" date="2008" name="Nat. Genet.">
        <title>The Pristionchus pacificus genome provides a unique perspective on nematode lifestyle and parasitism.</title>
        <authorList>
            <person name="Dieterich C."/>
            <person name="Clifton S.W."/>
            <person name="Schuster L.N."/>
            <person name="Chinwalla A."/>
            <person name="Delehaunty K."/>
            <person name="Dinkelacker I."/>
            <person name="Fulton L."/>
            <person name="Fulton R."/>
            <person name="Godfrey J."/>
            <person name="Minx P."/>
            <person name="Mitreva M."/>
            <person name="Roeseler W."/>
            <person name="Tian H."/>
            <person name="Witte H."/>
            <person name="Yang S.P."/>
            <person name="Wilson R.K."/>
            <person name="Sommer R.J."/>
        </authorList>
    </citation>
    <scope>NUCLEOTIDE SEQUENCE [LARGE SCALE GENOMIC DNA]</scope>
    <source>
        <strain evidence="4">PS312</strain>
    </source>
</reference>
<accession>A0A8R1Z2P8</accession>
<keyword evidence="2" id="KW-0812">Transmembrane</keyword>
<keyword evidence="2" id="KW-1133">Transmembrane helix</keyword>
<feature type="compositionally biased region" description="Basic and acidic residues" evidence="1">
    <location>
        <begin position="89"/>
        <end position="107"/>
    </location>
</feature>
<dbReference type="EnsemblMetazoa" id="PPA42204.1">
    <property type="protein sequence ID" value="PPA42204.1"/>
    <property type="gene ID" value="WBGene00280573"/>
</dbReference>
<accession>A0A2A6C0P5</accession>
<evidence type="ECO:0000313" key="4">
    <source>
        <dbReference type="Proteomes" id="UP000005239"/>
    </source>
</evidence>
<sequence>MASRPTGMADGWENEEGNESILLSSPHFTSSQSSRVVIEMLFLLSLLASLLGAPLLVVCAGHGQDAGWPEPIPLPPNKNKSLSKSGRNNSKDLSKSARTAKTEKTGGVEKTGVADTKTVAETKSTKSEAQPKGEKTK</sequence>
<feature type="transmembrane region" description="Helical" evidence="2">
    <location>
        <begin position="36"/>
        <end position="57"/>
    </location>
</feature>
<proteinExistence type="predicted"/>
<gene>
    <name evidence="3" type="primary">WBGene00280573</name>
</gene>
<evidence type="ECO:0000256" key="2">
    <source>
        <dbReference type="SAM" id="Phobius"/>
    </source>
</evidence>
<feature type="compositionally biased region" description="Polar residues" evidence="1">
    <location>
        <begin position="78"/>
        <end position="88"/>
    </location>
</feature>
<dbReference type="Proteomes" id="UP000005239">
    <property type="component" value="Unassembled WGS sequence"/>
</dbReference>
<reference evidence="3" key="2">
    <citation type="submission" date="2022-06" db="UniProtKB">
        <authorList>
            <consortium name="EnsemblMetazoa"/>
        </authorList>
    </citation>
    <scope>IDENTIFICATION</scope>
    <source>
        <strain evidence="3">PS312</strain>
    </source>
</reference>
<keyword evidence="2" id="KW-0472">Membrane</keyword>
<evidence type="ECO:0000256" key="1">
    <source>
        <dbReference type="SAM" id="MobiDB-lite"/>
    </source>
</evidence>
<feature type="compositionally biased region" description="Basic and acidic residues" evidence="1">
    <location>
        <begin position="118"/>
        <end position="137"/>
    </location>
</feature>
<name>A0A2A6C0P5_PRIPA</name>
<evidence type="ECO:0000313" key="3">
    <source>
        <dbReference type="EnsemblMetazoa" id="PPA42204.1"/>
    </source>
</evidence>
<organism evidence="3 4">
    <name type="scientific">Pristionchus pacificus</name>
    <name type="common">Parasitic nematode worm</name>
    <dbReference type="NCBI Taxonomy" id="54126"/>
    <lineage>
        <taxon>Eukaryota</taxon>
        <taxon>Metazoa</taxon>
        <taxon>Ecdysozoa</taxon>
        <taxon>Nematoda</taxon>
        <taxon>Chromadorea</taxon>
        <taxon>Rhabditida</taxon>
        <taxon>Rhabditina</taxon>
        <taxon>Diplogasteromorpha</taxon>
        <taxon>Diplogasteroidea</taxon>
        <taxon>Neodiplogasteridae</taxon>
        <taxon>Pristionchus</taxon>
    </lineage>
</organism>
<protein>
    <submittedName>
        <fullName evidence="3">Uncharacterized protein</fullName>
    </submittedName>
</protein>